<feature type="compositionally biased region" description="Low complexity" evidence="1">
    <location>
        <begin position="411"/>
        <end position="425"/>
    </location>
</feature>
<dbReference type="InParanoid" id="A0A1V8SHL9"/>
<comment type="caution">
    <text evidence="2">The sequence shown here is derived from an EMBL/GenBank/DDBJ whole genome shotgun (WGS) entry which is preliminary data.</text>
</comment>
<gene>
    <name evidence="2" type="ORF">B0A48_15846</name>
</gene>
<accession>A0A1V8SHL9</accession>
<protein>
    <submittedName>
        <fullName evidence="2">Uncharacterized protein</fullName>
    </submittedName>
</protein>
<dbReference type="EMBL" id="NAJO01000045">
    <property type="protein sequence ID" value="OQN98583.1"/>
    <property type="molecule type" value="Genomic_DNA"/>
</dbReference>
<name>A0A1V8SHL9_9PEZI</name>
<feature type="region of interest" description="Disordered" evidence="1">
    <location>
        <begin position="273"/>
        <end position="297"/>
    </location>
</feature>
<proteinExistence type="predicted"/>
<organism evidence="2 3">
    <name type="scientific">Cryoendolithus antarcticus</name>
    <dbReference type="NCBI Taxonomy" id="1507870"/>
    <lineage>
        <taxon>Eukaryota</taxon>
        <taxon>Fungi</taxon>
        <taxon>Dikarya</taxon>
        <taxon>Ascomycota</taxon>
        <taxon>Pezizomycotina</taxon>
        <taxon>Dothideomycetes</taxon>
        <taxon>Dothideomycetidae</taxon>
        <taxon>Cladosporiales</taxon>
        <taxon>Cladosporiaceae</taxon>
        <taxon>Cryoendolithus</taxon>
    </lineage>
</organism>
<evidence type="ECO:0000313" key="3">
    <source>
        <dbReference type="Proteomes" id="UP000192596"/>
    </source>
</evidence>
<dbReference type="AlphaFoldDB" id="A0A1V8SHL9"/>
<reference evidence="3" key="1">
    <citation type="submission" date="2017-03" db="EMBL/GenBank/DDBJ databases">
        <title>Genomes of endolithic fungi from Antarctica.</title>
        <authorList>
            <person name="Coleine C."/>
            <person name="Masonjones S."/>
            <person name="Stajich J.E."/>
        </authorList>
    </citation>
    <scope>NUCLEOTIDE SEQUENCE [LARGE SCALE GENOMIC DNA]</scope>
    <source>
        <strain evidence="3">CCFEE 5527</strain>
    </source>
</reference>
<dbReference type="Proteomes" id="UP000192596">
    <property type="component" value="Unassembled WGS sequence"/>
</dbReference>
<evidence type="ECO:0000256" key="1">
    <source>
        <dbReference type="SAM" id="MobiDB-lite"/>
    </source>
</evidence>
<evidence type="ECO:0000313" key="2">
    <source>
        <dbReference type="EMBL" id="OQN98583.1"/>
    </source>
</evidence>
<feature type="compositionally biased region" description="Low complexity" evidence="1">
    <location>
        <begin position="367"/>
        <end position="377"/>
    </location>
</feature>
<feature type="region of interest" description="Disordered" evidence="1">
    <location>
        <begin position="159"/>
        <end position="224"/>
    </location>
</feature>
<feature type="region of interest" description="Disordered" evidence="1">
    <location>
        <begin position="360"/>
        <end position="380"/>
    </location>
</feature>
<keyword evidence="3" id="KW-1185">Reference proteome</keyword>
<feature type="compositionally biased region" description="Basic and acidic residues" evidence="1">
    <location>
        <begin position="281"/>
        <end position="297"/>
    </location>
</feature>
<feature type="region of interest" description="Disordered" evidence="1">
    <location>
        <begin position="405"/>
        <end position="452"/>
    </location>
</feature>
<sequence length="452" mass="49870">MTLAERCPDCIAALPKFDPYKQRAQDSINLLDNAHEDCKTTYLRQAARYLSHDYSMKAATTDFPGSDIAHQQFWLSATPRRVDTFFAPLMRLYRLTGDAQIRLNIAKTVDDVESAFADVSEARVELAKFNISLAELRDAVKLVGEMRNKKKRRASILMRLRAGKEKSIEPGPSPSRSQRPMPPRNSPTPSLASEVPFVDNDLDTPQGTQPPNSPAPGSPSRIKLGDDEAAQYNEDERAEIRAFLDLLDASHSVLAPVPGVVRRYDRSQFRFIPVPSAPSTTEHDGSQDRHSETHGEGFNELTQTEPWRILNGPRTNGNELIVPYADIAGLADAHSDSVGLERPLMDSSCPTISSTIETRATSPIAVSSEPSSLASSRDSFEQPMFETTTGLPSYRAHILDEGLRRQRSRLDSTASSLSSMSSHSESGADPQYPGFPHTSSQETLIREPVHGE</sequence>